<gene>
    <name evidence="5 8" type="primary">prmC</name>
    <name evidence="8" type="ORF">V3330_15025</name>
</gene>
<keyword evidence="3 5" id="KW-0949">S-adenosyl-L-methionine</keyword>
<dbReference type="NCBIfam" id="TIGR03534">
    <property type="entry name" value="RF_mod_PrmC"/>
    <property type="match status" value="1"/>
</dbReference>
<dbReference type="InterPro" id="IPR019874">
    <property type="entry name" value="RF_methyltr_PrmC"/>
</dbReference>
<accession>A0AAW9RHP6</accession>
<dbReference type="RefSeq" id="WP_354696262.1">
    <property type="nucleotide sequence ID" value="NZ_JAZHOG010000010.1"/>
</dbReference>
<evidence type="ECO:0000313" key="9">
    <source>
        <dbReference type="Proteomes" id="UP001359886"/>
    </source>
</evidence>
<dbReference type="HAMAP" id="MF_02126">
    <property type="entry name" value="RF_methyltr_PrmC"/>
    <property type="match status" value="1"/>
</dbReference>
<comment type="catalytic activity">
    <reaction evidence="4 5">
        <text>L-glutaminyl-[peptide chain release factor] + S-adenosyl-L-methionine = N(5)-methyl-L-glutaminyl-[peptide chain release factor] + S-adenosyl-L-homocysteine + H(+)</text>
        <dbReference type="Rhea" id="RHEA:42896"/>
        <dbReference type="Rhea" id="RHEA-COMP:10271"/>
        <dbReference type="Rhea" id="RHEA-COMP:10272"/>
        <dbReference type="ChEBI" id="CHEBI:15378"/>
        <dbReference type="ChEBI" id="CHEBI:30011"/>
        <dbReference type="ChEBI" id="CHEBI:57856"/>
        <dbReference type="ChEBI" id="CHEBI:59789"/>
        <dbReference type="ChEBI" id="CHEBI:61891"/>
        <dbReference type="EC" id="2.1.1.297"/>
    </reaction>
</comment>
<feature type="binding site" evidence="5">
    <location>
        <begin position="118"/>
        <end position="122"/>
    </location>
    <ligand>
        <name>S-adenosyl-L-methionine</name>
        <dbReference type="ChEBI" id="CHEBI:59789"/>
    </ligand>
</feature>
<dbReference type="InterPro" id="IPR029063">
    <property type="entry name" value="SAM-dependent_MTases_sf"/>
</dbReference>
<evidence type="ECO:0000313" key="8">
    <source>
        <dbReference type="EMBL" id="MEJ8568944.1"/>
    </source>
</evidence>
<dbReference type="InterPro" id="IPR004556">
    <property type="entry name" value="HemK-like"/>
</dbReference>
<evidence type="ECO:0000256" key="2">
    <source>
        <dbReference type="ARBA" id="ARBA00022679"/>
    </source>
</evidence>
<organism evidence="8 9">
    <name type="scientific">Elongatibacter sediminis</name>
    <dbReference type="NCBI Taxonomy" id="3119006"/>
    <lineage>
        <taxon>Bacteria</taxon>
        <taxon>Pseudomonadati</taxon>
        <taxon>Pseudomonadota</taxon>
        <taxon>Gammaproteobacteria</taxon>
        <taxon>Chromatiales</taxon>
        <taxon>Wenzhouxiangellaceae</taxon>
        <taxon>Elongatibacter</taxon>
    </lineage>
</organism>
<reference evidence="8 9" key="1">
    <citation type="submission" date="2024-02" db="EMBL/GenBank/DDBJ databases">
        <title>A novel Wenzhouxiangellaceae bacterium, isolated from coastal sediments.</title>
        <authorList>
            <person name="Du Z.-J."/>
            <person name="Ye Y.-Q."/>
            <person name="Zhang X.-Y."/>
        </authorList>
    </citation>
    <scope>NUCLEOTIDE SEQUENCE [LARGE SCALE GENOMIC DNA]</scope>
    <source>
        <strain evidence="8 9">CH-27</strain>
    </source>
</reference>
<protein>
    <recommendedName>
        <fullName evidence="5">Release factor glutamine methyltransferase</fullName>
        <shortName evidence="5">RF MTase</shortName>
        <ecNumber evidence="5">2.1.1.297</ecNumber>
    </recommendedName>
    <alternativeName>
        <fullName evidence="5">N5-glutamine methyltransferase PrmC</fullName>
    </alternativeName>
    <alternativeName>
        <fullName evidence="5">Protein-(glutamine-N5) MTase PrmC</fullName>
    </alternativeName>
    <alternativeName>
        <fullName evidence="5">Protein-glutamine N-methyltransferase PrmC</fullName>
    </alternativeName>
</protein>
<evidence type="ECO:0000259" key="6">
    <source>
        <dbReference type="Pfam" id="PF05175"/>
    </source>
</evidence>
<dbReference type="CDD" id="cd02440">
    <property type="entry name" value="AdoMet_MTases"/>
    <property type="match status" value="1"/>
</dbReference>
<dbReference type="GO" id="GO:0003676">
    <property type="term" value="F:nucleic acid binding"/>
    <property type="evidence" value="ECO:0007669"/>
    <property type="project" value="InterPro"/>
</dbReference>
<dbReference type="InterPro" id="IPR050320">
    <property type="entry name" value="N5-glutamine_MTase"/>
</dbReference>
<dbReference type="Proteomes" id="UP001359886">
    <property type="component" value="Unassembled WGS sequence"/>
</dbReference>
<dbReference type="GO" id="GO:0102559">
    <property type="term" value="F:peptide chain release factor N(5)-glutamine methyltransferase activity"/>
    <property type="evidence" value="ECO:0007669"/>
    <property type="project" value="UniProtKB-EC"/>
</dbReference>
<keyword evidence="9" id="KW-1185">Reference proteome</keyword>
<feature type="binding site" evidence="5">
    <location>
        <position position="141"/>
    </location>
    <ligand>
        <name>S-adenosyl-L-methionine</name>
        <dbReference type="ChEBI" id="CHEBI:59789"/>
    </ligand>
</feature>
<evidence type="ECO:0000256" key="3">
    <source>
        <dbReference type="ARBA" id="ARBA00022691"/>
    </source>
</evidence>
<evidence type="ECO:0000256" key="1">
    <source>
        <dbReference type="ARBA" id="ARBA00022603"/>
    </source>
</evidence>
<dbReference type="GO" id="GO:0032259">
    <property type="term" value="P:methylation"/>
    <property type="evidence" value="ECO:0007669"/>
    <property type="project" value="UniProtKB-KW"/>
</dbReference>
<dbReference type="NCBIfam" id="TIGR00536">
    <property type="entry name" value="hemK_fam"/>
    <property type="match status" value="1"/>
</dbReference>
<name>A0AAW9RHP6_9GAMM</name>
<keyword evidence="1 5" id="KW-0489">Methyltransferase</keyword>
<dbReference type="AlphaFoldDB" id="A0AAW9RHP6"/>
<feature type="binding site" evidence="5">
    <location>
        <begin position="183"/>
        <end position="186"/>
    </location>
    <ligand>
        <name>substrate</name>
    </ligand>
</feature>
<dbReference type="InterPro" id="IPR002052">
    <property type="entry name" value="DNA_methylase_N6_adenine_CS"/>
</dbReference>
<dbReference type="PANTHER" id="PTHR18895:SF74">
    <property type="entry name" value="MTRF1L RELEASE FACTOR GLUTAMINE METHYLTRANSFERASE"/>
    <property type="match status" value="1"/>
</dbReference>
<dbReference type="EMBL" id="JAZHOG010000010">
    <property type="protein sequence ID" value="MEJ8568944.1"/>
    <property type="molecule type" value="Genomic_DNA"/>
</dbReference>
<comment type="caution">
    <text evidence="8">The sequence shown here is derived from an EMBL/GenBank/DDBJ whole genome shotgun (WGS) entry which is preliminary data.</text>
</comment>
<dbReference type="Pfam" id="PF05175">
    <property type="entry name" value="MTS"/>
    <property type="match status" value="1"/>
</dbReference>
<dbReference type="PROSITE" id="PS00092">
    <property type="entry name" value="N6_MTASE"/>
    <property type="match status" value="1"/>
</dbReference>
<dbReference type="InterPro" id="IPR007848">
    <property type="entry name" value="Small_mtfrase_dom"/>
</dbReference>
<comment type="similarity">
    <text evidence="5">Belongs to the protein N5-glutamine methyltransferase family. PrmC subfamily.</text>
</comment>
<dbReference type="Pfam" id="PF17827">
    <property type="entry name" value="PrmC_N"/>
    <property type="match status" value="1"/>
</dbReference>
<sequence length="276" mass="30305">MTIRDLLDLARGKLAASDSAGIDAELLLGHALEVKRSFLYANPGLDVPARRRSRFLELVRRRQQGEPIAYLIGRRPFWTLDLEVTPDVLIPRPETELLVECALERLPAASSRRVADLGTGSGAIALAIARERPACEVHATDCSKAALALAQRNARRHGLDRVCFHAGNWAEPLNGSFDLIVSNPPYVARDDAHLSTGDCRFEPEMALTPGQSGMEAFVEITATAGARLQAGGWLLLEHGFDQAEALQALLDQHHYREIQCVKDLAGHDRVCIARKH</sequence>
<dbReference type="Gene3D" id="1.10.8.10">
    <property type="entry name" value="DNA helicase RuvA subunit, C-terminal domain"/>
    <property type="match status" value="1"/>
</dbReference>
<feature type="domain" description="Methyltransferase small" evidence="6">
    <location>
        <begin position="103"/>
        <end position="194"/>
    </location>
</feature>
<dbReference type="EC" id="2.1.1.297" evidence="5"/>
<dbReference type="Gene3D" id="3.40.50.150">
    <property type="entry name" value="Vaccinia Virus protein VP39"/>
    <property type="match status" value="1"/>
</dbReference>
<dbReference type="FunFam" id="3.40.50.150:FF:000053">
    <property type="entry name" value="Release factor glutamine methyltransferase"/>
    <property type="match status" value="1"/>
</dbReference>
<feature type="domain" description="Release factor glutamine methyltransferase N-terminal" evidence="7">
    <location>
        <begin position="5"/>
        <end position="73"/>
    </location>
</feature>
<evidence type="ECO:0000256" key="4">
    <source>
        <dbReference type="ARBA" id="ARBA00048391"/>
    </source>
</evidence>
<dbReference type="SUPFAM" id="SSF53335">
    <property type="entry name" value="S-adenosyl-L-methionine-dependent methyltransferases"/>
    <property type="match status" value="1"/>
</dbReference>
<evidence type="ECO:0000256" key="5">
    <source>
        <dbReference type="HAMAP-Rule" id="MF_02126"/>
    </source>
</evidence>
<keyword evidence="2 5" id="KW-0808">Transferase</keyword>
<comment type="function">
    <text evidence="5">Methylates the class 1 translation termination release factors RF1/PrfA and RF2/PrfB on the glutamine residue of the universally conserved GGQ motif.</text>
</comment>
<proteinExistence type="inferred from homology"/>
<feature type="binding site" evidence="5">
    <location>
        <position position="169"/>
    </location>
    <ligand>
        <name>S-adenosyl-L-methionine</name>
        <dbReference type="ChEBI" id="CHEBI:59789"/>
    </ligand>
</feature>
<dbReference type="PANTHER" id="PTHR18895">
    <property type="entry name" value="HEMK METHYLTRANSFERASE"/>
    <property type="match status" value="1"/>
</dbReference>
<dbReference type="InterPro" id="IPR040758">
    <property type="entry name" value="PrmC_N"/>
</dbReference>
<evidence type="ECO:0000259" key="7">
    <source>
        <dbReference type="Pfam" id="PF17827"/>
    </source>
</evidence>
<feature type="binding site" evidence="5">
    <location>
        <position position="183"/>
    </location>
    <ligand>
        <name>S-adenosyl-L-methionine</name>
        <dbReference type="ChEBI" id="CHEBI:59789"/>
    </ligand>
</feature>